<dbReference type="PANTHER" id="PTHR42905:SF7">
    <property type="entry name" value="PHOSPHOENOLPYRUVATE PHOSPHOMUTASE"/>
    <property type="match status" value="1"/>
</dbReference>
<dbReference type="GO" id="GO:0016829">
    <property type="term" value="F:lyase activity"/>
    <property type="evidence" value="ECO:0007669"/>
    <property type="project" value="UniProtKB-KW"/>
</dbReference>
<name>A0A7D6C5V3_9ACTN</name>
<proteinExistence type="inferred from homology"/>
<dbReference type="PANTHER" id="PTHR42905">
    <property type="entry name" value="PHOSPHOENOLPYRUVATE CARBOXYLASE"/>
    <property type="match status" value="1"/>
</dbReference>
<dbReference type="EMBL" id="CP058905">
    <property type="protein sequence ID" value="QLJ96927.1"/>
    <property type="molecule type" value="Genomic_DNA"/>
</dbReference>
<keyword evidence="2" id="KW-0670">Pyruvate</keyword>
<evidence type="ECO:0000313" key="2">
    <source>
        <dbReference type="EMBL" id="QLJ96927.1"/>
    </source>
</evidence>
<dbReference type="Pfam" id="PF13714">
    <property type="entry name" value="PEP_mutase"/>
    <property type="match status" value="1"/>
</dbReference>
<reference evidence="2" key="1">
    <citation type="submission" date="2020-08" db="EMBL/GenBank/DDBJ databases">
        <title>A bifunctional nitrone conjugated secondary metabolite targeting the ribosome.</title>
        <authorList>
            <person name="Limbrick E.M."/>
            <person name="Graf M."/>
            <person name="Derewacz D.K."/>
            <person name="Nguyen F."/>
            <person name="Spraggins J.M."/>
            <person name="Wieland M."/>
            <person name="Ynigez-Gutierrez A.E."/>
            <person name="Reisman B.J."/>
            <person name="Zinshteyn B."/>
            <person name="McCulloch K."/>
            <person name="Iverson T.M."/>
            <person name="Green R."/>
            <person name="Wilson D.N."/>
            <person name="Bachmann B.O."/>
        </authorList>
    </citation>
    <scope>NUCLEOTIDE SEQUENCE</scope>
    <source>
        <strain evidence="2">Africana</strain>
    </source>
</reference>
<dbReference type="InterPro" id="IPR040442">
    <property type="entry name" value="Pyrv_kinase-like_dom_sf"/>
</dbReference>
<organism evidence="2">
    <name type="scientific">Micromonospora carbonacea</name>
    <dbReference type="NCBI Taxonomy" id="47853"/>
    <lineage>
        <taxon>Bacteria</taxon>
        <taxon>Bacillati</taxon>
        <taxon>Actinomycetota</taxon>
        <taxon>Actinomycetes</taxon>
        <taxon>Micromonosporales</taxon>
        <taxon>Micromonosporaceae</taxon>
        <taxon>Micromonospora</taxon>
    </lineage>
</organism>
<dbReference type="CDD" id="cd00377">
    <property type="entry name" value="ICL_PEPM"/>
    <property type="match status" value="1"/>
</dbReference>
<gene>
    <name evidence="2" type="ORF">HZU44_18800</name>
</gene>
<comment type="similarity">
    <text evidence="1">Belongs to the isocitrate lyase/PEP mutase superfamily. PEP mutase family.</text>
</comment>
<sequence length="286" mass="31247">MQRTTYPSFRETLADSGLVKVAGVHSALGGLLAQEAGFPALWASSFEISAVRGLPDASLLTMTEYLQAAADVQKVAGIPVIADCDTGYGNNMNVAHMVHEYERAGISAICIEDKAYPKMNSFAGTGQELIEAEVFAGKIEVARRARSDLRSYLIARTEALICGRGVDEAIARCHRYADAGADAVLIHSRQPSNAEILEFLDRWQRRLPVVVVPTTYPDWHADDAAKAGVNVVIYANQGLRAMISALRRTYGSIHDLGAADHLTADIASVRDVFRLQRLEEWQHLQP</sequence>
<dbReference type="InterPro" id="IPR039556">
    <property type="entry name" value="ICL/PEPM"/>
</dbReference>
<dbReference type="Gene3D" id="3.20.20.60">
    <property type="entry name" value="Phosphoenolpyruvate-binding domains"/>
    <property type="match status" value="1"/>
</dbReference>
<dbReference type="InterPro" id="IPR015813">
    <property type="entry name" value="Pyrv/PenolPyrv_kinase-like_dom"/>
</dbReference>
<protein>
    <submittedName>
        <fullName evidence="2">Isocitrate lyase/phosphoenolpyruvate mutase family protein</fullName>
    </submittedName>
</protein>
<dbReference type="AlphaFoldDB" id="A0A7D6C5V3"/>
<accession>A0A7D6C5V3</accession>
<evidence type="ECO:0000256" key="1">
    <source>
        <dbReference type="ARBA" id="ARBA00038455"/>
    </source>
</evidence>
<dbReference type="SUPFAM" id="SSF51621">
    <property type="entry name" value="Phosphoenolpyruvate/pyruvate domain"/>
    <property type="match status" value="1"/>
</dbReference>
<keyword evidence="2" id="KW-0456">Lyase</keyword>